<accession>D6A5W8</accession>
<name>D6A5W8_STRV1</name>
<gene>
    <name evidence="2" type="ORF">SSFG_01172</name>
</gene>
<evidence type="ECO:0000256" key="1">
    <source>
        <dbReference type="SAM" id="MobiDB-lite"/>
    </source>
</evidence>
<evidence type="ECO:0000313" key="3">
    <source>
        <dbReference type="Proteomes" id="UP000003824"/>
    </source>
</evidence>
<dbReference type="AlphaFoldDB" id="D6A5W8"/>
<dbReference type="EMBL" id="DS999641">
    <property type="protein sequence ID" value="EFE65919.2"/>
    <property type="molecule type" value="Genomic_DNA"/>
</dbReference>
<protein>
    <submittedName>
        <fullName evidence="2">Predicted protein</fullName>
    </submittedName>
</protein>
<feature type="region of interest" description="Disordered" evidence="1">
    <location>
        <begin position="1"/>
        <end position="28"/>
    </location>
</feature>
<organism evidence="2 3">
    <name type="scientific">Streptomyces viridosporus (strain ATCC 14672 / DSM 40746 / JCM 4963 / KCTC 9882 / NRRL B-12104 / FH 1290)</name>
    <name type="common">Streptomyces ghanaensis</name>
    <dbReference type="NCBI Taxonomy" id="566461"/>
    <lineage>
        <taxon>Bacteria</taxon>
        <taxon>Bacillati</taxon>
        <taxon>Actinomycetota</taxon>
        <taxon>Actinomycetes</taxon>
        <taxon>Kitasatosporales</taxon>
        <taxon>Streptomycetaceae</taxon>
        <taxon>Streptomyces</taxon>
    </lineage>
</organism>
<evidence type="ECO:0000313" key="2">
    <source>
        <dbReference type="EMBL" id="EFE65919.2"/>
    </source>
</evidence>
<reference evidence="3" key="1">
    <citation type="submission" date="2008-12" db="EMBL/GenBank/DDBJ databases">
        <title>Annotation of Streptomyces ghanaensis ATCC 14672.</title>
        <authorList>
            <consortium name="The Broad Institute Genome Sequencing Platform"/>
            <consortium name="Broad Institute Microbial Sequencing Center"/>
            <person name="Fischbach M."/>
            <person name="Ward D."/>
            <person name="Young S."/>
            <person name="Kodira C.D."/>
            <person name="Zeng Q."/>
            <person name="Koehrsen M."/>
            <person name="Godfrey P."/>
            <person name="Alvarado L."/>
            <person name="Berlin A.M."/>
            <person name="Borenstein D."/>
            <person name="Chen Z."/>
            <person name="Engels R."/>
            <person name="Freedman E."/>
            <person name="Gellesch M."/>
            <person name="Goldberg J."/>
            <person name="Griggs A."/>
            <person name="Gujja S."/>
            <person name="Heiman D.I."/>
            <person name="Hepburn T.A."/>
            <person name="Howarth C."/>
            <person name="Jen D."/>
            <person name="Larson L."/>
            <person name="Lewis B."/>
            <person name="Mehta T."/>
            <person name="Park D."/>
            <person name="Pearson M."/>
            <person name="Roberts A."/>
            <person name="Saif S."/>
            <person name="Shea T.D."/>
            <person name="Shenoy N."/>
            <person name="Sisk P."/>
            <person name="Stolte C."/>
            <person name="Sykes S.N."/>
            <person name="Walk T."/>
            <person name="White J."/>
            <person name="Yandava C."/>
            <person name="Straight P."/>
            <person name="Clardy J."/>
            <person name="Hung D."/>
            <person name="Kolter R."/>
            <person name="Mekalanos J."/>
            <person name="Walker S."/>
            <person name="Walsh C.T."/>
            <person name="Wieland B.L.C."/>
            <person name="Ilzarbe M."/>
            <person name="Galagan J."/>
            <person name="Nusbaum C."/>
            <person name="Birren B."/>
        </authorList>
    </citation>
    <scope>NUCLEOTIDE SEQUENCE [LARGE SCALE GENOMIC DNA]</scope>
    <source>
        <strain evidence="3">ATCC 14672 / DSM 40746 / JCM 4963 / KCTC 9882 / NRRL B-12104 / FH 1290</strain>
    </source>
</reference>
<sequence length="82" mass="8132">MPQGDDPRGAGTGPGRPEFSPEKPCPGAEHTIMCRMINASRRSLLTAFAASVPRAGAVAAPARAASSAPVSVQPLAAAAGPP</sequence>
<proteinExistence type="predicted"/>
<dbReference type="Proteomes" id="UP000003824">
    <property type="component" value="Unassembled WGS sequence"/>
</dbReference>